<dbReference type="RefSeq" id="XP_003686775.1">
    <property type="nucleotide sequence ID" value="XM_003686727.1"/>
</dbReference>
<feature type="compositionally biased region" description="Polar residues" evidence="1">
    <location>
        <begin position="331"/>
        <end position="347"/>
    </location>
</feature>
<dbReference type="GO" id="GO:0006357">
    <property type="term" value="P:regulation of transcription by RNA polymerase II"/>
    <property type="evidence" value="ECO:0007669"/>
    <property type="project" value="EnsemblFungi"/>
</dbReference>
<dbReference type="GO" id="GO:0005634">
    <property type="term" value="C:nucleus"/>
    <property type="evidence" value="ECO:0007669"/>
    <property type="project" value="EnsemblFungi"/>
</dbReference>
<accession>G8BX37</accession>
<dbReference type="GeneID" id="11534184"/>
<feature type="region of interest" description="Disordered" evidence="1">
    <location>
        <begin position="114"/>
        <end position="142"/>
    </location>
</feature>
<dbReference type="OMA" id="IECTPLI"/>
<proteinExistence type="predicted"/>
<dbReference type="STRING" id="1071381.G8BX37"/>
<feature type="compositionally biased region" description="Polar residues" evidence="1">
    <location>
        <begin position="114"/>
        <end position="134"/>
    </location>
</feature>
<evidence type="ECO:0000313" key="3">
    <source>
        <dbReference type="Proteomes" id="UP000005666"/>
    </source>
</evidence>
<feature type="compositionally biased region" description="Polar residues" evidence="1">
    <location>
        <begin position="69"/>
        <end position="78"/>
    </location>
</feature>
<dbReference type="GO" id="GO:0007089">
    <property type="term" value="P:traversing start control point of mitotic cell cycle"/>
    <property type="evidence" value="ECO:0007669"/>
    <property type="project" value="EnsemblFungi"/>
</dbReference>
<dbReference type="eggNOG" id="ENOG502QUYM">
    <property type="taxonomic scope" value="Eukaryota"/>
</dbReference>
<evidence type="ECO:0000313" key="2">
    <source>
        <dbReference type="EMBL" id="CCE64341.1"/>
    </source>
</evidence>
<evidence type="ECO:0000256" key="1">
    <source>
        <dbReference type="SAM" id="MobiDB-lite"/>
    </source>
</evidence>
<gene>
    <name evidence="2" type="primary">TPHA0H01340</name>
    <name evidence="2" type="ordered locus">TPHA_0H01340</name>
</gene>
<dbReference type="HOGENOM" id="CLU_027374_0_0_1"/>
<sequence>MQATNTPEKVAKRRGRPPITKHYANPLQSPMAHSSKQVQKQGLTGQNTSKPLMKVGSMTPSPKKRKRSQSITSNNSFTSASELNGSNSQSSSNLDYKSKRSNYRGVILITPQRQCISTPNKSKSEGNIASESALSTPNSTNSNIFSSTSRATALRSSPPTASPLIYHNKKSNLTNPISKIACFDTTSIPKSIKRPFSDFKLSFSINPDGRASIQGSKAQLTTPTSASDMAEKTKDVFEDPLLSNAYSINKNNSNNNDTNNNSNDIEGVVNKDHVLSLLRNLRNNKIVSNTNNVLTSTNRSNQKVTTATNLPVIIETSTSISSSPKVKKLTSPKQNDATNSLLPPTTPKSHFQFTTGFTPIGIDQILLDEAILDTPRKIFNSFDSKFQNITGSTSILLSPKAKLSTKTANIGSSSQELVFKLSSGDPLLLTDKYITNPSNTNTNINENPAQTHLLLATPSKKRHFNTPPSWINFGSPKTSDANSSNNILLPTQSNQLTMTDIKEESMTAIKDTTKIISSPKFNLLSSPRIDLSNLSQQFDFSFDTSQGNKRSILLTATPKRVDNTTSNQELQLSTVIECTPLIQQTMNGSLNSKILGTLNMDDIQHESGMQDCSVVPITSIAVEQDDARNALRKLMNNR</sequence>
<feature type="region of interest" description="Disordered" evidence="1">
    <location>
        <begin position="323"/>
        <end position="347"/>
    </location>
</feature>
<organism evidence="2 3">
    <name type="scientific">Tetrapisispora phaffii (strain ATCC 24235 / CBS 4417 / NBRC 1672 / NRRL Y-8282 / UCD 70-5)</name>
    <name type="common">Yeast</name>
    <name type="synonym">Fabospora phaffii</name>
    <dbReference type="NCBI Taxonomy" id="1071381"/>
    <lineage>
        <taxon>Eukaryota</taxon>
        <taxon>Fungi</taxon>
        <taxon>Dikarya</taxon>
        <taxon>Ascomycota</taxon>
        <taxon>Saccharomycotina</taxon>
        <taxon>Saccharomycetes</taxon>
        <taxon>Saccharomycetales</taxon>
        <taxon>Saccharomycetaceae</taxon>
        <taxon>Tetrapisispora</taxon>
    </lineage>
</organism>
<feature type="region of interest" description="Disordered" evidence="1">
    <location>
        <begin position="1"/>
        <end position="97"/>
    </location>
</feature>
<dbReference type="GO" id="GO:0000082">
    <property type="term" value="P:G1/S transition of mitotic cell cycle"/>
    <property type="evidence" value="ECO:0007669"/>
    <property type="project" value="EnsemblFungi"/>
</dbReference>
<dbReference type="EMBL" id="HE612863">
    <property type="protein sequence ID" value="CCE64341.1"/>
    <property type="molecule type" value="Genomic_DNA"/>
</dbReference>
<reference evidence="2 3" key="1">
    <citation type="journal article" date="2011" name="Proc. Natl. Acad. Sci. U.S.A.">
        <title>Evolutionary erosion of yeast sex chromosomes by mating-type switching accidents.</title>
        <authorList>
            <person name="Gordon J.L."/>
            <person name="Armisen D."/>
            <person name="Proux-Wera E."/>
            <person name="Oheigeartaigh S.S."/>
            <person name="Byrne K.P."/>
            <person name="Wolfe K.H."/>
        </authorList>
    </citation>
    <scope>NUCLEOTIDE SEQUENCE [LARGE SCALE GENOMIC DNA]</scope>
    <source>
        <strain evidence="3">ATCC 24235 / CBS 4417 / NBRC 1672 / NRRL Y-8282 / UCD 70-5</strain>
    </source>
</reference>
<protein>
    <submittedName>
        <fullName evidence="2">Uncharacterized protein</fullName>
    </submittedName>
</protein>
<dbReference type="KEGG" id="tpf:TPHA_0H01340"/>
<keyword evidence="3" id="KW-1185">Reference proteome</keyword>
<dbReference type="Proteomes" id="UP000005666">
    <property type="component" value="Chromosome 8"/>
</dbReference>
<feature type="compositionally biased region" description="Low complexity" evidence="1">
    <location>
        <begin position="79"/>
        <end position="93"/>
    </location>
</feature>
<feature type="compositionally biased region" description="Polar residues" evidence="1">
    <location>
        <begin position="26"/>
        <end position="50"/>
    </location>
</feature>
<dbReference type="AlphaFoldDB" id="G8BX37"/>
<dbReference type="OrthoDB" id="4065577at2759"/>
<name>G8BX37_TETPH</name>
<dbReference type="GO" id="GO:0005737">
    <property type="term" value="C:cytoplasm"/>
    <property type="evidence" value="ECO:0007669"/>
    <property type="project" value="EnsemblFungi"/>
</dbReference>